<evidence type="ECO:0000256" key="8">
    <source>
        <dbReference type="ARBA" id="ARBA00022833"/>
    </source>
</evidence>
<comment type="caution">
    <text evidence="18">The sequence shown here is derived from an EMBL/GenBank/DDBJ whole genome shotgun (WGS) entry which is preliminary data.</text>
</comment>
<dbReference type="EMBL" id="NCSJ02000591">
    <property type="protein sequence ID" value="RFU23831.1"/>
    <property type="molecule type" value="Genomic_DNA"/>
</dbReference>
<dbReference type="STRING" id="5539.A0A3E2GRL3"/>
<keyword evidence="10 14" id="KW-0456">Lyase</keyword>
<keyword evidence="19" id="KW-1185">Reference proteome</keyword>
<dbReference type="SUPFAM" id="SSF52151">
    <property type="entry name" value="FabD/lysophospholipase-like"/>
    <property type="match status" value="1"/>
</dbReference>
<dbReference type="Gene3D" id="3.40.366.10">
    <property type="entry name" value="Malonyl-Coenzyme A Acyl Carrier Protein, domain 2"/>
    <property type="match status" value="1"/>
</dbReference>
<dbReference type="Proteomes" id="UP000258309">
    <property type="component" value="Unassembled WGS sequence"/>
</dbReference>
<dbReference type="SMART" id="SM01004">
    <property type="entry name" value="ALAD"/>
    <property type="match status" value="1"/>
</dbReference>
<dbReference type="PANTHER" id="PTHR11458:SF0">
    <property type="entry name" value="DELTA-AMINOLEVULINIC ACID DEHYDRATASE"/>
    <property type="match status" value="1"/>
</dbReference>
<evidence type="ECO:0000259" key="17">
    <source>
        <dbReference type="SMART" id="SM00827"/>
    </source>
</evidence>
<dbReference type="InterPro" id="IPR014043">
    <property type="entry name" value="Acyl_transferase_dom"/>
</dbReference>
<dbReference type="InterPro" id="IPR016036">
    <property type="entry name" value="Malonyl_transacylase_ACP-bd"/>
</dbReference>
<evidence type="ECO:0000313" key="18">
    <source>
        <dbReference type="EMBL" id="RFU23831.1"/>
    </source>
</evidence>
<proteinExistence type="inferred from homology"/>
<feature type="non-terminal residue" evidence="18">
    <location>
        <position position="1"/>
    </location>
</feature>
<dbReference type="AlphaFoldDB" id="A0A3E2GRL3"/>
<evidence type="ECO:0000256" key="6">
    <source>
        <dbReference type="ARBA" id="ARBA00020771"/>
    </source>
</evidence>
<dbReference type="InterPro" id="IPR016035">
    <property type="entry name" value="Acyl_Trfase/lysoPLipase"/>
</dbReference>
<gene>
    <name evidence="18" type="ORF">B7463_g12509</name>
</gene>
<sequence>MDLTKKLPTYALGPRPEVNPEAPPRATFGITLAEYTHNITPSLLHNSIVFCDDPATMSFSSLVQDLSLRDSNVERRPLARGTASSVSVSTVDDRRSHVSRAMSYASTSATSVSISGDIGSQLHGGYNHPLARSWQSERQLTKSMLIYPLFVSDQDDEEVLIPSLIDQYRRGVNKLVPFVETLVRKGLRSVILFGVPMAPGAKDALGTAADDPKGPVIAAIRLLRQRFPQLFIVADVCLCEYTSHGHCGILRDDGSLNNALSVDRISDVAIAYAQAGAHCVAPSDMNDGRIRAIKLKLIEEGVAHKVLLMSYAAKFSGCLYGPFRDAAGSVPSFGDRKCYQLPPGGRGLARRAIHRDINEGADIIMVKPASQYLDIISDAKEIGKDLPIAAYQVSGEFAMIHAAAKAGVFDLKAMAFESTEGILRAGATIVFVKPSSSRPMRMARRFIASEGYLQKTVGSARRAGVRRRHASTKALRPRTAMFFPGQGVQRVGMLAPWLEAFPATAKPIVEEIDHLLGRKLSQVIEEGPNSKLTETENSQPAIMASSLLILRVLEKEFGFKPSERVDVTLGHSLGEFAAVVAGGYITFEDSLYLVQKRAEAMAECSRRACQEYGGEYGMVALVTEPNHLAPLIDAIHEFLGHHSAGSKSESAEDVPPIQQVLIANINSKNQIVLSGNIERIKTLLTHIRQFGGHDPRAVRLKSDSPFHSPLMKPAAKVVQQLLEGKSRTVGREGEDIIKFPGVLECISNVSARPFQSKEDLKDLLVRQCVETVRWWDSIKYLDQEEHVRRWIGIGPGKVGRNLVGKEVGMRGKDTVKGGGVWAISHPREIEEVLKALDETETWGDME</sequence>
<dbReference type="Pfam" id="PF00490">
    <property type="entry name" value="ALAD"/>
    <property type="match status" value="1"/>
</dbReference>
<accession>A0A3E2GRL3</accession>
<name>A0A3E2GRL3_SCYLI</name>
<dbReference type="UniPathway" id="UPA00251">
    <property type="reaction ID" value="UER00318"/>
</dbReference>
<dbReference type="InterPro" id="IPR030656">
    <property type="entry name" value="ALAD_AS"/>
</dbReference>
<dbReference type="FunFam" id="3.20.20.70:FF:000048">
    <property type="entry name" value="Delta-aminolevulinic acid dehydratase"/>
    <property type="match status" value="1"/>
</dbReference>
<dbReference type="SMART" id="SM00827">
    <property type="entry name" value="PKS_AT"/>
    <property type="match status" value="1"/>
</dbReference>
<dbReference type="PROSITE" id="PS00169">
    <property type="entry name" value="D_ALA_DEHYDRATASE"/>
    <property type="match status" value="1"/>
</dbReference>
<evidence type="ECO:0000256" key="14">
    <source>
        <dbReference type="RuleBase" id="RU000515"/>
    </source>
</evidence>
<evidence type="ECO:0000256" key="7">
    <source>
        <dbReference type="ARBA" id="ARBA00022723"/>
    </source>
</evidence>
<evidence type="ECO:0000256" key="3">
    <source>
        <dbReference type="ARBA" id="ARBA00008055"/>
    </source>
</evidence>
<dbReference type="PANTHER" id="PTHR11458">
    <property type="entry name" value="DELTA-AMINOLEVULINIC ACID DEHYDRATASE"/>
    <property type="match status" value="1"/>
</dbReference>
<evidence type="ECO:0000256" key="4">
    <source>
        <dbReference type="ARBA" id="ARBA00011823"/>
    </source>
</evidence>
<dbReference type="Gene3D" id="3.30.70.250">
    <property type="entry name" value="Malonyl-CoA ACP transacylase, ACP-binding"/>
    <property type="match status" value="1"/>
</dbReference>
<feature type="domain" description="Malonyl-CoA:ACP transacylase (MAT)" evidence="17">
    <location>
        <begin position="482"/>
        <end position="828"/>
    </location>
</feature>
<dbReference type="GO" id="GO:0016740">
    <property type="term" value="F:transferase activity"/>
    <property type="evidence" value="ECO:0007669"/>
    <property type="project" value="InterPro"/>
</dbReference>
<dbReference type="NCBIfam" id="NF006762">
    <property type="entry name" value="PRK09283.1"/>
    <property type="match status" value="1"/>
</dbReference>
<dbReference type="GO" id="GO:0006782">
    <property type="term" value="P:protoporphyrinogen IX biosynthetic process"/>
    <property type="evidence" value="ECO:0007669"/>
    <property type="project" value="UniProtKB-UniPathway"/>
</dbReference>
<dbReference type="EC" id="4.2.1.24" evidence="5 14"/>
<evidence type="ECO:0000256" key="16">
    <source>
        <dbReference type="SAM" id="MobiDB-lite"/>
    </source>
</evidence>
<keyword evidence="8" id="KW-0862">Zinc</keyword>
<evidence type="ECO:0000256" key="13">
    <source>
        <dbReference type="ARBA" id="ARBA00047651"/>
    </source>
</evidence>
<dbReference type="InterPro" id="IPR001731">
    <property type="entry name" value="ALAD"/>
</dbReference>
<dbReference type="SUPFAM" id="SSF51569">
    <property type="entry name" value="Aldolase"/>
    <property type="match status" value="1"/>
</dbReference>
<evidence type="ECO:0000256" key="5">
    <source>
        <dbReference type="ARBA" id="ARBA00012053"/>
    </source>
</evidence>
<dbReference type="PRINTS" id="PR00144">
    <property type="entry name" value="DALDHYDRTASE"/>
</dbReference>
<dbReference type="GO" id="GO:0008270">
    <property type="term" value="F:zinc ion binding"/>
    <property type="evidence" value="ECO:0007669"/>
    <property type="project" value="TreeGrafter"/>
</dbReference>
<dbReference type="Gene3D" id="3.20.20.70">
    <property type="entry name" value="Aldolase class I"/>
    <property type="match status" value="1"/>
</dbReference>
<feature type="non-terminal residue" evidence="18">
    <location>
        <position position="846"/>
    </location>
</feature>
<dbReference type="Pfam" id="PF00698">
    <property type="entry name" value="Acyl_transf_1"/>
    <property type="match status" value="1"/>
</dbReference>
<comment type="function">
    <text evidence="12">Catalyzes an early step in the biosynthesis of tetrapyrroles. Binds two molecules of 5-aminolevulinate per subunit, each at a distinct site, and catalyzes their condensation to form porphobilinogen.</text>
</comment>
<keyword evidence="11 14" id="KW-0627">Porphyrin biosynthesis</keyword>
<evidence type="ECO:0000256" key="1">
    <source>
        <dbReference type="ARBA" id="ARBA00001947"/>
    </source>
</evidence>
<keyword evidence="7" id="KW-0479">Metal-binding</keyword>
<evidence type="ECO:0000256" key="11">
    <source>
        <dbReference type="ARBA" id="ARBA00023244"/>
    </source>
</evidence>
<dbReference type="InterPro" id="IPR013785">
    <property type="entry name" value="Aldolase_TIM"/>
</dbReference>
<reference evidence="18 19" key="1">
    <citation type="submission" date="2018-05" db="EMBL/GenBank/DDBJ databases">
        <title>Draft genome sequence of Scytalidium lignicola DSM 105466, a ubiquitous saprotrophic fungus.</title>
        <authorList>
            <person name="Buettner E."/>
            <person name="Gebauer A.M."/>
            <person name="Hofrichter M."/>
            <person name="Liers C."/>
            <person name="Kellner H."/>
        </authorList>
    </citation>
    <scope>NUCLEOTIDE SEQUENCE [LARGE SCALE GENOMIC DNA]</scope>
    <source>
        <strain evidence="18 19">DSM 105466</strain>
    </source>
</reference>
<protein>
    <recommendedName>
        <fullName evidence="6 14">Delta-aminolevulinic acid dehydratase</fullName>
        <ecNumber evidence="5 14">4.2.1.24</ecNumber>
    </recommendedName>
</protein>
<evidence type="ECO:0000256" key="9">
    <source>
        <dbReference type="ARBA" id="ARBA00023133"/>
    </source>
</evidence>
<comment type="cofactor">
    <cofactor evidence="1">
        <name>Zn(2+)</name>
        <dbReference type="ChEBI" id="CHEBI:29105"/>
    </cofactor>
</comment>
<dbReference type="GO" id="GO:0005829">
    <property type="term" value="C:cytosol"/>
    <property type="evidence" value="ECO:0007669"/>
    <property type="project" value="TreeGrafter"/>
</dbReference>
<dbReference type="GO" id="GO:0004655">
    <property type="term" value="F:porphobilinogen synthase activity"/>
    <property type="evidence" value="ECO:0007669"/>
    <property type="project" value="UniProtKB-EC"/>
</dbReference>
<evidence type="ECO:0000256" key="15">
    <source>
        <dbReference type="RuleBase" id="RU004161"/>
    </source>
</evidence>
<evidence type="ECO:0000256" key="10">
    <source>
        <dbReference type="ARBA" id="ARBA00023239"/>
    </source>
</evidence>
<comment type="similarity">
    <text evidence="3 15">Belongs to the ALAD family.</text>
</comment>
<dbReference type="FunFam" id="3.30.70.250:FF:000006">
    <property type="entry name" value="Malonyl CoA-acyl carrier protein transacylase"/>
    <property type="match status" value="1"/>
</dbReference>
<organism evidence="18 19">
    <name type="scientific">Scytalidium lignicola</name>
    <name type="common">Hyphomycete</name>
    <dbReference type="NCBI Taxonomy" id="5539"/>
    <lineage>
        <taxon>Eukaryota</taxon>
        <taxon>Fungi</taxon>
        <taxon>Dikarya</taxon>
        <taxon>Ascomycota</taxon>
        <taxon>Pezizomycotina</taxon>
        <taxon>Leotiomycetes</taxon>
        <taxon>Leotiomycetes incertae sedis</taxon>
        <taxon>Scytalidium</taxon>
    </lineage>
</organism>
<comment type="subunit">
    <text evidence="4 14">Homooctamer.</text>
</comment>
<feature type="region of interest" description="Disordered" evidence="16">
    <location>
        <begin position="1"/>
        <end position="24"/>
    </location>
</feature>
<dbReference type="SUPFAM" id="SSF55048">
    <property type="entry name" value="Probable ACP-binding domain of malonyl-CoA ACP transacylase"/>
    <property type="match status" value="1"/>
</dbReference>
<comment type="catalytic activity">
    <reaction evidence="13 14">
        <text>2 5-aminolevulinate = porphobilinogen + 2 H2O + H(+)</text>
        <dbReference type="Rhea" id="RHEA:24064"/>
        <dbReference type="ChEBI" id="CHEBI:15377"/>
        <dbReference type="ChEBI" id="CHEBI:15378"/>
        <dbReference type="ChEBI" id="CHEBI:58126"/>
        <dbReference type="ChEBI" id="CHEBI:356416"/>
        <dbReference type="EC" id="4.2.1.24"/>
    </reaction>
</comment>
<evidence type="ECO:0000256" key="12">
    <source>
        <dbReference type="ARBA" id="ARBA00025628"/>
    </source>
</evidence>
<evidence type="ECO:0000256" key="2">
    <source>
        <dbReference type="ARBA" id="ARBA00004694"/>
    </source>
</evidence>
<evidence type="ECO:0000313" key="19">
    <source>
        <dbReference type="Proteomes" id="UP000258309"/>
    </source>
</evidence>
<comment type="pathway">
    <text evidence="2">Porphyrin-containing compound metabolism; protoporphyrin-IX biosynthesis; coproporphyrinogen-III from 5-aminolevulinate: step 1/4.</text>
</comment>
<dbReference type="InterPro" id="IPR001227">
    <property type="entry name" value="Ac_transferase_dom_sf"/>
</dbReference>
<keyword evidence="9" id="KW-0350">Heme biosynthesis</keyword>
<dbReference type="OrthoDB" id="541883at2759"/>